<proteinExistence type="predicted"/>
<gene>
    <name evidence="2" type="ORF">GGR88_000577</name>
</gene>
<keyword evidence="1" id="KW-1133">Transmembrane helix</keyword>
<evidence type="ECO:0000313" key="3">
    <source>
        <dbReference type="Proteomes" id="UP000734218"/>
    </source>
</evidence>
<dbReference type="RefSeq" id="WP_167952814.1">
    <property type="nucleotide sequence ID" value="NZ_JAATJE010000001.1"/>
</dbReference>
<feature type="transmembrane region" description="Helical" evidence="1">
    <location>
        <begin position="72"/>
        <end position="91"/>
    </location>
</feature>
<accession>A0ABX0XIE0</accession>
<dbReference type="EMBL" id="JAATJE010000001">
    <property type="protein sequence ID" value="NJC33103.1"/>
    <property type="molecule type" value="Genomic_DNA"/>
</dbReference>
<evidence type="ECO:0000256" key="1">
    <source>
        <dbReference type="SAM" id="Phobius"/>
    </source>
</evidence>
<evidence type="ECO:0000313" key="2">
    <source>
        <dbReference type="EMBL" id="NJC33103.1"/>
    </source>
</evidence>
<evidence type="ECO:0008006" key="4">
    <source>
        <dbReference type="Google" id="ProtNLM"/>
    </source>
</evidence>
<feature type="transmembrane region" description="Helical" evidence="1">
    <location>
        <begin position="172"/>
        <end position="199"/>
    </location>
</feature>
<organism evidence="2 3">
    <name type="scientific">Sphingomonas jejuensis</name>
    <dbReference type="NCBI Taxonomy" id="904715"/>
    <lineage>
        <taxon>Bacteria</taxon>
        <taxon>Pseudomonadati</taxon>
        <taxon>Pseudomonadota</taxon>
        <taxon>Alphaproteobacteria</taxon>
        <taxon>Sphingomonadales</taxon>
        <taxon>Sphingomonadaceae</taxon>
        <taxon>Sphingomonas</taxon>
    </lineage>
</organism>
<keyword evidence="1" id="KW-0812">Transmembrane</keyword>
<comment type="caution">
    <text evidence="2">The sequence shown here is derived from an EMBL/GenBank/DDBJ whole genome shotgun (WGS) entry which is preliminary data.</text>
</comment>
<feature type="transmembrane region" description="Helical" evidence="1">
    <location>
        <begin position="136"/>
        <end position="160"/>
    </location>
</feature>
<feature type="transmembrane region" description="Helical" evidence="1">
    <location>
        <begin position="211"/>
        <end position="230"/>
    </location>
</feature>
<sequence>MYLLIVKDRSQEMASVLDGVRLAYWLCVPLGLLGYSFGFRILPVSFWRVYSGVFTFEVTVRLVNQSMGGRHSLPIILIGAVLVAVTCLALFRYAELVRGGRIEAQPPRPTSAPSWLKLRTAVVHFATTVRDKEGPLFGLLSAVGGATVIGSVAIGVAFTFELEISGLGSVPATAFIIFAAIVASGPVVAAGAILIGLPFTRLVSRLHWERASTYGIGGAIPGAVLLTGDAPTTADLIIRSSGTIYGCTCGLLWWYLHRRHVLEAKLPL</sequence>
<reference evidence="2 3" key="1">
    <citation type="submission" date="2020-03" db="EMBL/GenBank/DDBJ databases">
        <title>Genomic Encyclopedia of Type Strains, Phase IV (KMG-IV): sequencing the most valuable type-strain genomes for metagenomic binning, comparative biology and taxonomic classification.</title>
        <authorList>
            <person name="Goeker M."/>
        </authorList>
    </citation>
    <scope>NUCLEOTIDE SEQUENCE [LARGE SCALE GENOMIC DNA]</scope>
    <source>
        <strain evidence="2 3">DSM 27651</strain>
    </source>
</reference>
<feature type="transmembrane region" description="Helical" evidence="1">
    <location>
        <begin position="236"/>
        <end position="256"/>
    </location>
</feature>
<feature type="transmembrane region" description="Helical" evidence="1">
    <location>
        <begin position="21"/>
        <end position="42"/>
    </location>
</feature>
<keyword evidence="3" id="KW-1185">Reference proteome</keyword>
<keyword evidence="1" id="KW-0472">Membrane</keyword>
<protein>
    <recommendedName>
        <fullName evidence="4">Transmembrane protein</fullName>
    </recommendedName>
</protein>
<name>A0ABX0XIE0_9SPHN</name>
<dbReference type="Proteomes" id="UP000734218">
    <property type="component" value="Unassembled WGS sequence"/>
</dbReference>